<evidence type="ECO:0000313" key="5">
    <source>
        <dbReference type="Proteomes" id="UP000199128"/>
    </source>
</evidence>
<dbReference type="InterPro" id="IPR013011">
    <property type="entry name" value="PTS_EIIB_2"/>
</dbReference>
<name>A0A1H9N0E2_9ACTN</name>
<dbReference type="PROSITE" id="PS51099">
    <property type="entry name" value="PTS_EIIB_TYPE_2"/>
    <property type="match status" value="1"/>
</dbReference>
<proteinExistence type="predicted"/>
<evidence type="ECO:0000313" key="3">
    <source>
        <dbReference type="EMBL" id="SEH36547.1"/>
    </source>
</evidence>
<evidence type="ECO:0000256" key="1">
    <source>
        <dbReference type="ARBA" id="ARBA00022679"/>
    </source>
</evidence>
<dbReference type="RefSeq" id="WP_078686316.1">
    <property type="nucleotide sequence ID" value="NZ_FNWT01000001.1"/>
</dbReference>
<evidence type="ECO:0000313" key="4">
    <source>
        <dbReference type="EMBL" id="SER29291.1"/>
    </source>
</evidence>
<sequence>MVNILLACGSGIATSTAVAAKIKDLLNDNGYSGKFNITTCSIADAVGKSASADLVIATTVKPGGIDCPFISGIPFLTGMGRASAEKQVLDFMAQNA</sequence>
<dbReference type="Proteomes" id="UP000199135">
    <property type="component" value="Unassembled WGS sequence"/>
</dbReference>
<feature type="domain" description="PTS EIIB type-2" evidence="2">
    <location>
        <begin position="2"/>
        <end position="96"/>
    </location>
</feature>
<dbReference type="CDD" id="cd05566">
    <property type="entry name" value="PTS_IIB_galactitol"/>
    <property type="match status" value="1"/>
</dbReference>
<reference evidence="4" key="1">
    <citation type="submission" date="2016-10" db="EMBL/GenBank/DDBJ databases">
        <authorList>
            <person name="de Groot N.N."/>
        </authorList>
    </citation>
    <scope>NUCLEOTIDE SEQUENCE [LARGE SCALE GENOMIC DNA]</scope>
    <source>
        <strain evidence="4">KHGC19</strain>
    </source>
</reference>
<dbReference type="Proteomes" id="UP000199128">
    <property type="component" value="Unassembled WGS sequence"/>
</dbReference>
<organism evidence="4 5">
    <name type="scientific">Parafannyhessea umbonata</name>
    <dbReference type="NCBI Taxonomy" id="604330"/>
    <lineage>
        <taxon>Bacteria</taxon>
        <taxon>Bacillati</taxon>
        <taxon>Actinomycetota</taxon>
        <taxon>Coriobacteriia</taxon>
        <taxon>Coriobacteriales</taxon>
        <taxon>Atopobiaceae</taxon>
        <taxon>Parafannyhessea</taxon>
    </lineage>
</organism>
<evidence type="ECO:0000313" key="6">
    <source>
        <dbReference type="Proteomes" id="UP000199135"/>
    </source>
</evidence>
<dbReference type="AlphaFoldDB" id="A0A1H9N0E2"/>
<dbReference type="SUPFAM" id="SSF52794">
    <property type="entry name" value="PTS system IIB component-like"/>
    <property type="match status" value="1"/>
</dbReference>
<gene>
    <name evidence="4" type="ORF">SAMN05216446_0075</name>
    <name evidence="3" type="ORF">SAMN05216447_10175</name>
</gene>
<dbReference type="InterPro" id="IPR003501">
    <property type="entry name" value="PTS_EIIB_2/3"/>
</dbReference>
<keyword evidence="6" id="KW-1185">Reference proteome</keyword>
<dbReference type="InterPro" id="IPR036095">
    <property type="entry name" value="PTS_EIIB-like_sf"/>
</dbReference>
<keyword evidence="1" id="KW-0808">Transferase</keyword>
<accession>A0A1H9N0E2</accession>
<reference evidence="5 6" key="2">
    <citation type="submission" date="2016-10" db="EMBL/GenBank/DDBJ databases">
        <authorList>
            <person name="Varghese N."/>
            <person name="Submissions S."/>
        </authorList>
    </citation>
    <scope>NUCLEOTIDE SEQUENCE [LARGE SCALE GENOMIC DNA]</scope>
    <source>
        <strain evidence="5">KHGC19</strain>
        <strain evidence="3 6">WCP15</strain>
    </source>
</reference>
<evidence type="ECO:0000259" key="2">
    <source>
        <dbReference type="PROSITE" id="PS51099"/>
    </source>
</evidence>
<dbReference type="Pfam" id="PF02302">
    <property type="entry name" value="PTS_IIB"/>
    <property type="match status" value="1"/>
</dbReference>
<protein>
    <submittedName>
        <fullName evidence="4">PTS system IIB component, Gat family</fullName>
    </submittedName>
</protein>
<dbReference type="Gene3D" id="3.40.50.2300">
    <property type="match status" value="1"/>
</dbReference>
<dbReference type="EMBL" id="FOGP01000001">
    <property type="protein sequence ID" value="SER29291.1"/>
    <property type="molecule type" value="Genomic_DNA"/>
</dbReference>
<dbReference type="GO" id="GO:0008982">
    <property type="term" value="F:protein-N(PI)-phosphohistidine-sugar phosphotransferase activity"/>
    <property type="evidence" value="ECO:0007669"/>
    <property type="project" value="InterPro"/>
</dbReference>
<dbReference type="GO" id="GO:0009401">
    <property type="term" value="P:phosphoenolpyruvate-dependent sugar phosphotransferase system"/>
    <property type="evidence" value="ECO:0007669"/>
    <property type="project" value="InterPro"/>
</dbReference>
<dbReference type="EMBL" id="FNWT01000001">
    <property type="protein sequence ID" value="SEH36547.1"/>
    <property type="molecule type" value="Genomic_DNA"/>
</dbReference>